<dbReference type="EMBL" id="JBJHZY010000002">
    <property type="protein sequence ID" value="MFL0268500.1"/>
    <property type="molecule type" value="Genomic_DNA"/>
</dbReference>
<keyword evidence="2" id="KW-1185">Reference proteome</keyword>
<organism evidence="1 2">
    <name type="scientific">Candidatus Clostridium radicumherbarum</name>
    <dbReference type="NCBI Taxonomy" id="3381662"/>
    <lineage>
        <taxon>Bacteria</taxon>
        <taxon>Bacillati</taxon>
        <taxon>Bacillota</taxon>
        <taxon>Clostridia</taxon>
        <taxon>Eubacteriales</taxon>
        <taxon>Clostridiaceae</taxon>
        <taxon>Clostridium</taxon>
    </lineage>
</organism>
<gene>
    <name evidence="1" type="ORF">ACJDUH_10305</name>
</gene>
<accession>A0ABW8TRY7</accession>
<name>A0ABW8TRY7_9CLOT</name>
<evidence type="ECO:0000313" key="2">
    <source>
        <dbReference type="Proteomes" id="UP001623661"/>
    </source>
</evidence>
<dbReference type="RefSeq" id="WP_406765130.1">
    <property type="nucleotide sequence ID" value="NZ_JBJHZY010000002.1"/>
</dbReference>
<dbReference type="Proteomes" id="UP001623661">
    <property type="component" value="Unassembled WGS sequence"/>
</dbReference>
<evidence type="ECO:0000313" key="1">
    <source>
        <dbReference type="EMBL" id="MFL0268500.1"/>
    </source>
</evidence>
<reference evidence="1 2" key="1">
    <citation type="submission" date="2024-11" db="EMBL/GenBank/DDBJ databases">
        <authorList>
            <person name="Heng Y.C."/>
            <person name="Lim A.C.H."/>
            <person name="Lee J.K.Y."/>
            <person name="Kittelmann S."/>
        </authorList>
    </citation>
    <scope>NUCLEOTIDE SEQUENCE [LARGE SCALE GENOMIC DNA]</scope>
    <source>
        <strain evidence="1 2">WILCCON 0202</strain>
    </source>
</reference>
<comment type="caution">
    <text evidence="1">The sequence shown here is derived from an EMBL/GenBank/DDBJ whole genome shotgun (WGS) entry which is preliminary data.</text>
</comment>
<protein>
    <submittedName>
        <fullName evidence="1">Uncharacterized protein</fullName>
    </submittedName>
</protein>
<proteinExistence type="predicted"/>
<sequence length="114" mass="13127">MGRRKLIESYYTDLNNMADFLGKLVSSYRLLIGGAEEFNKIALAKKSEVKDALRRADELGEIIDNVIETLDKLSFSYLDYCSLKSEIIKCKMTSENIETEIDDDLKFENFPKKD</sequence>